<evidence type="ECO:0000313" key="3">
    <source>
        <dbReference type="Proteomes" id="UP000269945"/>
    </source>
</evidence>
<comment type="caution">
    <text evidence="2">The sequence shown here is derived from an EMBL/GenBank/DDBJ whole genome shotgun (WGS) entry which is preliminary data.</text>
</comment>
<evidence type="ECO:0000313" key="2">
    <source>
        <dbReference type="EMBL" id="VCW66868.1"/>
    </source>
</evidence>
<accession>A0A9X9LFM8</accession>
<protein>
    <submittedName>
        <fullName evidence="2">Uncharacterized protein</fullName>
    </submittedName>
</protein>
<dbReference type="EMBL" id="CYRY02002208">
    <property type="protein sequence ID" value="VCW66868.1"/>
    <property type="molecule type" value="Genomic_DNA"/>
</dbReference>
<reference evidence="2 3" key="1">
    <citation type="submission" date="2018-10" db="EMBL/GenBank/DDBJ databases">
        <authorList>
            <person name="Ekblom R."/>
            <person name="Jareborg N."/>
        </authorList>
    </citation>
    <scope>NUCLEOTIDE SEQUENCE [LARGE SCALE GENOMIC DNA]</scope>
    <source>
        <tissue evidence="2">Muscle</tissue>
    </source>
</reference>
<sequence length="71" mass="7430">MALVLWSRFAGSSPGGAERAPPARSWPALLSPRPAGAHGSTLLGPPDARPCLLFPPPPTRLLTCVPPLSFF</sequence>
<feature type="region of interest" description="Disordered" evidence="1">
    <location>
        <begin position="11"/>
        <end position="30"/>
    </location>
</feature>
<dbReference type="AlphaFoldDB" id="A0A9X9LFM8"/>
<evidence type="ECO:0000256" key="1">
    <source>
        <dbReference type="SAM" id="MobiDB-lite"/>
    </source>
</evidence>
<proteinExistence type="predicted"/>
<name>A0A9X9LFM8_GULGU</name>
<gene>
    <name evidence="2" type="ORF">BN2614_LOCUS2</name>
</gene>
<organism evidence="2 3">
    <name type="scientific">Gulo gulo</name>
    <name type="common">Wolverine</name>
    <name type="synonym">Gluton</name>
    <dbReference type="NCBI Taxonomy" id="48420"/>
    <lineage>
        <taxon>Eukaryota</taxon>
        <taxon>Metazoa</taxon>
        <taxon>Chordata</taxon>
        <taxon>Craniata</taxon>
        <taxon>Vertebrata</taxon>
        <taxon>Euteleostomi</taxon>
        <taxon>Mammalia</taxon>
        <taxon>Eutheria</taxon>
        <taxon>Laurasiatheria</taxon>
        <taxon>Carnivora</taxon>
        <taxon>Caniformia</taxon>
        <taxon>Musteloidea</taxon>
        <taxon>Mustelidae</taxon>
        <taxon>Guloninae</taxon>
        <taxon>Gulo</taxon>
    </lineage>
</organism>
<dbReference type="Proteomes" id="UP000269945">
    <property type="component" value="Unassembled WGS sequence"/>
</dbReference>
<keyword evidence="3" id="KW-1185">Reference proteome</keyword>